<feature type="region of interest" description="Disordered" evidence="7">
    <location>
        <begin position="503"/>
        <end position="526"/>
    </location>
</feature>
<dbReference type="GO" id="GO:1902600">
    <property type="term" value="P:proton transmembrane transport"/>
    <property type="evidence" value="ECO:0007669"/>
    <property type="project" value="InterPro"/>
</dbReference>
<feature type="transmembrane region" description="Helical" evidence="8">
    <location>
        <begin position="281"/>
        <end position="309"/>
    </location>
</feature>
<feature type="domain" description="Cation/H+ exchanger transmembrane" evidence="9">
    <location>
        <begin position="55"/>
        <end position="435"/>
    </location>
</feature>
<evidence type="ECO:0000313" key="10">
    <source>
        <dbReference type="EMBL" id="EGO27980.1"/>
    </source>
</evidence>
<dbReference type="RefSeq" id="XP_007316071.1">
    <property type="nucleotide sequence ID" value="XM_007316009.1"/>
</dbReference>
<keyword evidence="4 8" id="KW-1133">Transmembrane helix</keyword>
<dbReference type="GeneID" id="18810206"/>
<dbReference type="EMBL" id="GL945431">
    <property type="protein sequence ID" value="EGO27980.1"/>
    <property type="molecule type" value="Genomic_DNA"/>
</dbReference>
<feature type="compositionally biased region" description="Low complexity" evidence="7">
    <location>
        <begin position="503"/>
        <end position="516"/>
    </location>
</feature>
<accession>F8NN59</accession>
<sequence length="862" mass="92833">MGHFSKQLVEVPRNLLRRTAPEQAGLFAGLNPVDYNLKDPLPLWVIQVVIIIAMTQLLHMILGRIHQPRVIAEIIGGILLGPSVMGRIPGFQNAIFPSSSFPVLILTSTIGLVLFLFIVGMEIDARVVRHNMKSSMSISAAGLIVPLGLGAALGIPLYHQFVDESVNFGYFLLFTAVAVGITAFPVLCRILTECKLLDTTVGAVVLSAGVGNDVIGWVLLALAVALVNASTGLEALYVLLTGIGYTIFLLYPVRWCFVWLARRTGSLETGQPTTSMMTVTLLVVFISAFFTDVIGIHPIFGGFLAGLIIPHENGFSIAVVEKLEDLVSVLLLPLYFAFSGLQTNLGLLNDGITWGYMFLICVVAFFSKFLACGLAAKLTGFNNRESSAIGALMSCKGLVELIVLNVGLEAGILDTRTFSMFVLQAVILTFITTPLTLLAYPESVRVHTGTVTDKPKRSLQGGEESMVGSAAPTGNDEIKSRFAVILDKFEQLPAAMTFTQLIQSPSQATPTSSTSSEEQKAAIRQRPSPITVDALRLIELTDRTSAVLKSQAADFLIHNDPILGVFRTFGHLSRISVATVLAVVGYDDFSSSISKHALDSQSQMVVIPWSRIPAGTTPTEESGQSNTTHNPFDGIFHKSGSDDLTSSIVTSDYIRRVFATSPVDVALFVDRGVSAAAAFTPSASQHLFVPFFGGPDDRLALSFVVQVCMNPNVTATVIRTFVIPDTIYGANDTQTRLASATVDSLVWDHYTSKTDHPEGIASALKRISFHEERTPHPLHTILELASNETRRCSVSSRTLIVALGRSRRMATDSHHAELRQIAAENGSPLNGEVPKTFGDVGAAMVTVGINASLLVLQANIHS</sequence>
<dbReference type="InterPro" id="IPR038770">
    <property type="entry name" value="Na+/solute_symporter_sf"/>
</dbReference>
<feature type="transmembrane region" description="Helical" evidence="8">
    <location>
        <begin position="235"/>
        <end position="260"/>
    </location>
</feature>
<keyword evidence="6 8" id="KW-0472">Membrane</keyword>
<evidence type="ECO:0000256" key="3">
    <source>
        <dbReference type="ARBA" id="ARBA00022692"/>
    </source>
</evidence>
<dbReference type="HOGENOM" id="CLU_005126_10_1_1"/>
<evidence type="ECO:0000259" key="9">
    <source>
        <dbReference type="Pfam" id="PF00999"/>
    </source>
</evidence>
<dbReference type="InterPro" id="IPR006153">
    <property type="entry name" value="Cation/H_exchanger_TM"/>
</dbReference>
<evidence type="ECO:0000256" key="7">
    <source>
        <dbReference type="SAM" id="MobiDB-lite"/>
    </source>
</evidence>
<protein>
    <recommendedName>
        <fullName evidence="9">Cation/H+ exchanger transmembrane domain-containing protein</fullName>
    </recommendedName>
</protein>
<evidence type="ECO:0000256" key="5">
    <source>
        <dbReference type="ARBA" id="ARBA00023065"/>
    </source>
</evidence>
<dbReference type="Proteomes" id="UP000008064">
    <property type="component" value="Unassembled WGS sequence"/>
</dbReference>
<dbReference type="AlphaFoldDB" id="F8NN59"/>
<dbReference type="Gene3D" id="1.20.1530.20">
    <property type="match status" value="1"/>
</dbReference>
<feature type="transmembrane region" description="Helical" evidence="8">
    <location>
        <begin position="354"/>
        <end position="376"/>
    </location>
</feature>
<dbReference type="PANTHER" id="PTHR32468">
    <property type="entry name" value="CATION/H + ANTIPORTER"/>
    <property type="match status" value="1"/>
</dbReference>
<evidence type="ECO:0000256" key="4">
    <source>
        <dbReference type="ARBA" id="ARBA00022989"/>
    </source>
</evidence>
<feature type="transmembrane region" description="Helical" evidence="8">
    <location>
        <begin position="203"/>
        <end position="229"/>
    </location>
</feature>
<feature type="region of interest" description="Disordered" evidence="7">
    <location>
        <begin position="451"/>
        <end position="472"/>
    </location>
</feature>
<feature type="transmembrane region" description="Helical" evidence="8">
    <location>
        <begin position="70"/>
        <end position="88"/>
    </location>
</feature>
<proteinExistence type="predicted"/>
<dbReference type="KEGG" id="sla:SERLADRAFT_367548"/>
<dbReference type="OrthoDB" id="2687058at2759"/>
<feature type="transmembrane region" description="Helical" evidence="8">
    <location>
        <begin position="170"/>
        <end position="191"/>
    </location>
</feature>
<feature type="transmembrane region" description="Helical" evidence="8">
    <location>
        <begin position="140"/>
        <end position="158"/>
    </location>
</feature>
<dbReference type="GO" id="GO:0016020">
    <property type="term" value="C:membrane"/>
    <property type="evidence" value="ECO:0007669"/>
    <property type="project" value="UniProtKB-SubCell"/>
</dbReference>
<dbReference type="Pfam" id="PF00999">
    <property type="entry name" value="Na_H_Exchanger"/>
    <property type="match status" value="1"/>
</dbReference>
<evidence type="ECO:0000256" key="8">
    <source>
        <dbReference type="SAM" id="Phobius"/>
    </source>
</evidence>
<feature type="transmembrane region" description="Helical" evidence="8">
    <location>
        <begin position="420"/>
        <end position="440"/>
    </location>
</feature>
<keyword evidence="2" id="KW-0813">Transport</keyword>
<organism>
    <name type="scientific">Serpula lacrymans var. lacrymans (strain S7.9)</name>
    <name type="common">Dry rot fungus</name>
    <dbReference type="NCBI Taxonomy" id="578457"/>
    <lineage>
        <taxon>Eukaryota</taxon>
        <taxon>Fungi</taxon>
        <taxon>Dikarya</taxon>
        <taxon>Basidiomycota</taxon>
        <taxon>Agaricomycotina</taxon>
        <taxon>Agaricomycetes</taxon>
        <taxon>Agaricomycetidae</taxon>
        <taxon>Boletales</taxon>
        <taxon>Coniophorineae</taxon>
        <taxon>Serpulaceae</taxon>
        <taxon>Serpula</taxon>
    </lineage>
</organism>
<dbReference type="InterPro" id="IPR050794">
    <property type="entry name" value="CPA2_transporter"/>
</dbReference>
<comment type="subcellular location">
    <subcellularLocation>
        <location evidence="1">Membrane</location>
        <topology evidence="1">Multi-pass membrane protein</topology>
    </subcellularLocation>
</comment>
<reference evidence="10" key="1">
    <citation type="submission" date="2011-04" db="EMBL/GenBank/DDBJ databases">
        <title>Evolution of plant cell wall degrading machinery underlies the functional diversity of forest fungi.</title>
        <authorList>
            <consortium name="US DOE Joint Genome Institute (JGI-PGF)"/>
            <person name="Eastwood D.C."/>
            <person name="Floudas D."/>
            <person name="Binder M."/>
            <person name="Majcherczyk A."/>
            <person name="Schneider P."/>
            <person name="Aerts A."/>
            <person name="Asiegbu F.O."/>
            <person name="Baker S.E."/>
            <person name="Barry K."/>
            <person name="Bendiksby M."/>
            <person name="Blumentritt M."/>
            <person name="Coutinho P.M."/>
            <person name="Cullen D."/>
            <person name="Cullen D."/>
            <person name="Gathman A."/>
            <person name="Goodell B."/>
            <person name="Henrissat B."/>
            <person name="Ihrmark K."/>
            <person name="Kauserud H."/>
            <person name="Kohler A."/>
            <person name="LaButti K."/>
            <person name="Lapidus A."/>
            <person name="Lavin J.L."/>
            <person name="Lee Y.-H."/>
            <person name="Lindquist E."/>
            <person name="Lilly W."/>
            <person name="Lucas S."/>
            <person name="Morin E."/>
            <person name="Murat C."/>
            <person name="Oguiza J.A."/>
            <person name="Park J."/>
            <person name="Pisabarro A.G."/>
            <person name="Riley R."/>
            <person name="Rosling A."/>
            <person name="Salamov A."/>
            <person name="Schmidt O."/>
            <person name="Schmutz J."/>
            <person name="Skrede I."/>
            <person name="Stenlid J."/>
            <person name="Wiebenga A."/>
            <person name="Xie X."/>
            <person name="Kues U."/>
            <person name="Hibbett D.S."/>
            <person name="Hoffmeister D."/>
            <person name="Hogberg N."/>
            <person name="Martin F."/>
            <person name="Grigoriev I.V."/>
            <person name="Watkinson S.C."/>
        </authorList>
    </citation>
    <scope>NUCLEOTIDE SEQUENCE</scope>
    <source>
        <strain evidence="10">S7.9</strain>
    </source>
</reference>
<dbReference type="PANTHER" id="PTHR32468:SF0">
    <property type="entry name" value="K(+)_H(+) ANTIPORTER 1"/>
    <property type="match status" value="1"/>
</dbReference>
<keyword evidence="3 8" id="KW-0812">Transmembrane</keyword>
<evidence type="ECO:0000256" key="2">
    <source>
        <dbReference type="ARBA" id="ARBA00022448"/>
    </source>
</evidence>
<evidence type="ECO:0000256" key="1">
    <source>
        <dbReference type="ARBA" id="ARBA00004141"/>
    </source>
</evidence>
<keyword evidence="5" id="KW-0406">Ion transport</keyword>
<feature type="transmembrane region" description="Helical" evidence="8">
    <location>
        <begin position="41"/>
        <end position="58"/>
    </location>
</feature>
<evidence type="ECO:0000256" key="6">
    <source>
        <dbReference type="ARBA" id="ARBA00023136"/>
    </source>
</evidence>
<gene>
    <name evidence="10" type="ORF">SERLADRAFT_367548</name>
</gene>
<name>F8NN59_SERL9</name>
<feature type="transmembrane region" description="Helical" evidence="8">
    <location>
        <begin position="100"/>
        <end position="119"/>
    </location>
</feature>
<dbReference type="GO" id="GO:0015297">
    <property type="term" value="F:antiporter activity"/>
    <property type="evidence" value="ECO:0007669"/>
    <property type="project" value="InterPro"/>
</dbReference>